<protein>
    <submittedName>
        <fullName evidence="2">Flavoprotein</fullName>
    </submittedName>
</protein>
<comment type="caution">
    <text evidence="2">The sequence shown here is derived from an EMBL/GenBank/DDBJ whole genome shotgun (WGS) entry which is preliminary data.</text>
</comment>
<dbReference type="Gene3D" id="3.40.50.1950">
    <property type="entry name" value="Flavin prenyltransferase-like"/>
    <property type="match status" value="1"/>
</dbReference>
<name>A0ABS9TNS9_9PSEU</name>
<evidence type="ECO:0000259" key="1">
    <source>
        <dbReference type="Pfam" id="PF02441"/>
    </source>
</evidence>
<sequence length="185" mass="19915">MEIVACGSPPARGISELVSLAKADRWDPFVTLSPNATKWASIAHLERQTGYPVRTEFRTPDEELPVPASDAVIACPVTVNTVNKWAAGICDTLALATLVEAIGRGVPIVAVPFSNPAHLAHPAFRRNLRELSDWGVRVIMLDSPYMDSSVWDSGRPPGQTQSPWEIAIAELRRAAGDGVSPKAPL</sequence>
<dbReference type="SUPFAM" id="SSF52507">
    <property type="entry name" value="Homo-oligomeric flavin-containing Cys decarboxylases, HFCD"/>
    <property type="match status" value="1"/>
</dbReference>
<feature type="domain" description="Flavoprotein" evidence="1">
    <location>
        <begin position="4"/>
        <end position="131"/>
    </location>
</feature>
<accession>A0ABS9TNS9</accession>
<dbReference type="Pfam" id="PF02441">
    <property type="entry name" value="Flavoprotein"/>
    <property type="match status" value="1"/>
</dbReference>
<organism evidence="2 3">
    <name type="scientific">Pseudonocardia alaniniphila</name>
    <dbReference type="NCBI Taxonomy" id="75291"/>
    <lineage>
        <taxon>Bacteria</taxon>
        <taxon>Bacillati</taxon>
        <taxon>Actinomycetota</taxon>
        <taxon>Actinomycetes</taxon>
        <taxon>Pseudonocardiales</taxon>
        <taxon>Pseudonocardiaceae</taxon>
        <taxon>Pseudonocardia</taxon>
    </lineage>
</organism>
<dbReference type="Proteomes" id="UP001299970">
    <property type="component" value="Unassembled WGS sequence"/>
</dbReference>
<keyword evidence="3" id="KW-1185">Reference proteome</keyword>
<dbReference type="InterPro" id="IPR036551">
    <property type="entry name" value="Flavin_trans-like"/>
</dbReference>
<evidence type="ECO:0000313" key="3">
    <source>
        <dbReference type="Proteomes" id="UP001299970"/>
    </source>
</evidence>
<dbReference type="InterPro" id="IPR003382">
    <property type="entry name" value="Flavoprotein"/>
</dbReference>
<dbReference type="RefSeq" id="WP_241041001.1">
    <property type="nucleotide sequence ID" value="NZ_BAAAJF010000049.1"/>
</dbReference>
<reference evidence="2 3" key="1">
    <citation type="submission" date="2022-03" db="EMBL/GenBank/DDBJ databases">
        <title>Pseudonocardia alaer sp. nov., a novel actinomycete isolated from reed forest soil.</title>
        <authorList>
            <person name="Wang L."/>
        </authorList>
    </citation>
    <scope>NUCLEOTIDE SEQUENCE [LARGE SCALE GENOMIC DNA]</scope>
    <source>
        <strain evidence="2 3">Y-16303</strain>
    </source>
</reference>
<evidence type="ECO:0000313" key="2">
    <source>
        <dbReference type="EMBL" id="MCH6170192.1"/>
    </source>
</evidence>
<gene>
    <name evidence="2" type="ORF">MMF94_31205</name>
</gene>
<proteinExistence type="predicted"/>
<dbReference type="EMBL" id="JAKXMK010000030">
    <property type="protein sequence ID" value="MCH6170192.1"/>
    <property type="molecule type" value="Genomic_DNA"/>
</dbReference>